<keyword evidence="1" id="KW-0547">Nucleotide-binding</keyword>
<evidence type="ECO:0000259" key="5">
    <source>
        <dbReference type="Pfam" id="PF03143"/>
    </source>
</evidence>
<dbReference type="PANTHER" id="PTHR43721">
    <property type="entry name" value="ELONGATION FACTOR TU-RELATED"/>
    <property type="match status" value="1"/>
</dbReference>
<evidence type="ECO:0000256" key="2">
    <source>
        <dbReference type="ARBA" id="ARBA00022768"/>
    </source>
</evidence>
<keyword evidence="4" id="KW-0342">GTP-binding</keyword>
<gene>
    <name evidence="7" type="ORF">TVY486_1012940</name>
</gene>
<evidence type="ECO:0000256" key="4">
    <source>
        <dbReference type="ARBA" id="ARBA00023134"/>
    </source>
</evidence>
<feature type="domain" description="Translation elongation factor EFTu-like" evidence="6">
    <location>
        <begin position="16"/>
        <end position="90"/>
    </location>
</feature>
<keyword evidence="3" id="KW-0648">Protein biosynthesis</keyword>
<evidence type="ECO:0000259" key="6">
    <source>
        <dbReference type="Pfam" id="PF03144"/>
    </source>
</evidence>
<dbReference type="InterPro" id="IPR004160">
    <property type="entry name" value="Transl_elong_EFTu/EF1A_C"/>
</dbReference>
<dbReference type="InterPro" id="IPR009000">
    <property type="entry name" value="Transl_B-barrel_sf"/>
</dbReference>
<dbReference type="GO" id="GO:0070125">
    <property type="term" value="P:mitochondrial translational elongation"/>
    <property type="evidence" value="ECO:0007669"/>
    <property type="project" value="TreeGrafter"/>
</dbReference>
<feature type="domain" description="Translation elongation factor EFTu/EF1A C-terminal" evidence="5">
    <location>
        <begin position="100"/>
        <end position="218"/>
    </location>
</feature>
<keyword evidence="2 7" id="KW-0251">Elongation factor</keyword>
<dbReference type="Pfam" id="PF03144">
    <property type="entry name" value="GTP_EFTU_D2"/>
    <property type="match status" value="1"/>
</dbReference>
<name>G0U488_TRYVY</name>
<dbReference type="GO" id="GO:0005525">
    <property type="term" value="F:GTP binding"/>
    <property type="evidence" value="ECO:0007669"/>
    <property type="project" value="UniProtKB-KW"/>
</dbReference>
<accession>G0U488</accession>
<dbReference type="SUPFAM" id="SSF50465">
    <property type="entry name" value="EF-Tu/eEF-1alpha/eIF2-gamma C-terminal domain"/>
    <property type="match status" value="1"/>
</dbReference>
<proteinExistence type="predicted"/>
<dbReference type="AlphaFoldDB" id="G0U488"/>
<dbReference type="FunFam" id="2.40.30.10:FF:000001">
    <property type="entry name" value="Elongation factor Tu"/>
    <property type="match status" value="1"/>
</dbReference>
<dbReference type="GO" id="GO:0003746">
    <property type="term" value="F:translation elongation factor activity"/>
    <property type="evidence" value="ECO:0007669"/>
    <property type="project" value="UniProtKB-KW"/>
</dbReference>
<evidence type="ECO:0000256" key="1">
    <source>
        <dbReference type="ARBA" id="ARBA00022741"/>
    </source>
</evidence>
<dbReference type="Gene3D" id="2.40.30.10">
    <property type="entry name" value="Translation factors"/>
    <property type="match status" value="2"/>
</dbReference>
<dbReference type="InterPro" id="IPR009001">
    <property type="entry name" value="Transl_elong_EF1A/Init_IF2_C"/>
</dbReference>
<evidence type="ECO:0000313" key="7">
    <source>
        <dbReference type="EMBL" id="CCC52251.1"/>
    </source>
</evidence>
<protein>
    <submittedName>
        <fullName evidence="7">Putative elongation factor Tu</fullName>
    </submittedName>
</protein>
<dbReference type="VEuPathDB" id="TriTrypDB:TvY486_1012940"/>
<reference evidence="7" key="1">
    <citation type="journal article" date="2012" name="Proc. Natl. Acad. Sci. U.S.A.">
        <title>Antigenic diversity is generated by distinct evolutionary mechanisms in African trypanosome species.</title>
        <authorList>
            <person name="Jackson A.P."/>
            <person name="Berry A."/>
            <person name="Aslett M."/>
            <person name="Allison H.C."/>
            <person name="Burton P."/>
            <person name="Vavrova-Anderson J."/>
            <person name="Brown R."/>
            <person name="Browne H."/>
            <person name="Corton N."/>
            <person name="Hauser H."/>
            <person name="Gamble J."/>
            <person name="Gilderthorp R."/>
            <person name="Marcello L."/>
            <person name="McQuillan J."/>
            <person name="Otto T.D."/>
            <person name="Quail M.A."/>
            <person name="Sanders M.J."/>
            <person name="van Tonder A."/>
            <person name="Ginger M.L."/>
            <person name="Field M.C."/>
            <person name="Barry J.D."/>
            <person name="Hertz-Fowler C."/>
            <person name="Berriman M."/>
        </authorList>
    </citation>
    <scope>NUCLEOTIDE SEQUENCE</scope>
    <source>
        <strain evidence="7">Y486</strain>
    </source>
</reference>
<dbReference type="EMBL" id="HE573026">
    <property type="protein sequence ID" value="CCC52251.1"/>
    <property type="molecule type" value="Genomic_DNA"/>
</dbReference>
<dbReference type="InterPro" id="IPR004161">
    <property type="entry name" value="EFTu-like_2"/>
</dbReference>
<dbReference type="InterPro" id="IPR050055">
    <property type="entry name" value="EF-Tu_GTPase"/>
</dbReference>
<dbReference type="PANTHER" id="PTHR43721:SF22">
    <property type="entry name" value="ELONGATION FACTOR TU, MITOCHONDRIAL"/>
    <property type="match status" value="1"/>
</dbReference>
<sequence length="245" mass="26998">MPIEHVYEIGKDKKSVIVTGRVDQGLMKLGADAELSGFSTKKLTVKVSGIEMYHKTLEECMPGDSVGASIVGTGDTTTLTKDNVERGMVLSAPGATELFNKVRAQVYVLTKEEGGRHTAFGPHYRPQLFFRCADVTADLNFPESEKFAGELNKKYGKDAEDQKKKESELKEFEKTLVCMPGDNRDLLLTLAYPMPIEKGLKFTIREGKITVGWGVVTECVALDPKVSIEGVKRVKPVTGKPKKKK</sequence>
<dbReference type="GO" id="GO:0005739">
    <property type="term" value="C:mitochondrion"/>
    <property type="evidence" value="ECO:0007669"/>
    <property type="project" value="TreeGrafter"/>
</dbReference>
<dbReference type="Pfam" id="PF03143">
    <property type="entry name" value="GTP_EFTU_D3"/>
    <property type="match status" value="1"/>
</dbReference>
<dbReference type="SUPFAM" id="SSF50447">
    <property type="entry name" value="Translation proteins"/>
    <property type="match status" value="1"/>
</dbReference>
<evidence type="ECO:0000256" key="3">
    <source>
        <dbReference type="ARBA" id="ARBA00022917"/>
    </source>
</evidence>
<organism evidence="7">
    <name type="scientific">Trypanosoma vivax (strain Y486)</name>
    <dbReference type="NCBI Taxonomy" id="1055687"/>
    <lineage>
        <taxon>Eukaryota</taxon>
        <taxon>Discoba</taxon>
        <taxon>Euglenozoa</taxon>
        <taxon>Kinetoplastea</taxon>
        <taxon>Metakinetoplastina</taxon>
        <taxon>Trypanosomatida</taxon>
        <taxon>Trypanosomatidae</taxon>
        <taxon>Trypanosoma</taxon>
        <taxon>Duttonella</taxon>
    </lineage>
</organism>